<dbReference type="RefSeq" id="WP_230339419.1">
    <property type="nucleotide sequence ID" value="NZ_CP069798.1"/>
</dbReference>
<dbReference type="InterPro" id="IPR009305">
    <property type="entry name" value="Mpo1-like"/>
</dbReference>
<reference evidence="2" key="1">
    <citation type="submission" date="2021-02" db="EMBL/GenBank/DDBJ databases">
        <title>Neisseriaceae sp. 26B isolated from the cloaca of a Common Toad-headed Turtle (Mesoclemmys nasuta).</title>
        <authorList>
            <person name="Spergser J."/>
            <person name="Busse H.-J."/>
        </authorList>
    </citation>
    <scope>NUCLEOTIDE SEQUENCE</scope>
    <source>
        <strain evidence="2">26B</strain>
    </source>
</reference>
<dbReference type="EMBL" id="CP069798">
    <property type="protein sequence ID" value="QRQ82129.1"/>
    <property type="molecule type" value="Genomic_DNA"/>
</dbReference>
<name>A0A892ZMP4_9NEIS</name>
<organism evidence="2 3">
    <name type="scientific">Paralysiella testudinis</name>
    <dbReference type="NCBI Taxonomy" id="2809020"/>
    <lineage>
        <taxon>Bacteria</taxon>
        <taxon>Pseudomonadati</taxon>
        <taxon>Pseudomonadota</taxon>
        <taxon>Betaproteobacteria</taxon>
        <taxon>Neisseriales</taxon>
        <taxon>Neisseriaceae</taxon>
        <taxon>Paralysiella</taxon>
    </lineage>
</organism>
<feature type="transmembrane region" description="Helical" evidence="1">
    <location>
        <begin position="48"/>
        <end position="68"/>
    </location>
</feature>
<feature type="transmembrane region" description="Helical" evidence="1">
    <location>
        <begin position="100"/>
        <end position="121"/>
    </location>
</feature>
<evidence type="ECO:0000313" key="3">
    <source>
        <dbReference type="Proteomes" id="UP000653156"/>
    </source>
</evidence>
<evidence type="ECO:0000256" key="1">
    <source>
        <dbReference type="SAM" id="Phobius"/>
    </source>
</evidence>
<keyword evidence="3" id="KW-1185">Reference proteome</keyword>
<keyword evidence="1" id="KW-1133">Transmembrane helix</keyword>
<dbReference type="Pfam" id="PF06127">
    <property type="entry name" value="Mpo1-like"/>
    <property type="match status" value="1"/>
</dbReference>
<keyword evidence="1" id="KW-0812">Transmembrane</keyword>
<dbReference type="GO" id="GO:0046521">
    <property type="term" value="P:sphingoid catabolic process"/>
    <property type="evidence" value="ECO:0007669"/>
    <property type="project" value="TreeGrafter"/>
</dbReference>
<evidence type="ECO:0000313" key="2">
    <source>
        <dbReference type="EMBL" id="QRQ82129.1"/>
    </source>
</evidence>
<gene>
    <name evidence="2" type="ORF">JQU52_01450</name>
</gene>
<proteinExistence type="predicted"/>
<dbReference type="AlphaFoldDB" id="A0A892ZMP4"/>
<accession>A0A892ZMP4</accession>
<dbReference type="KEGG" id="ptes:JQU52_01450"/>
<protein>
    <submittedName>
        <fullName evidence="2">DUF962 domain-containing protein</fullName>
    </submittedName>
</protein>
<keyword evidence="1" id="KW-0472">Membrane</keyword>
<dbReference type="PANTHER" id="PTHR28026:SF9">
    <property type="entry name" value="2-HYDROXY-PALMITIC ACID DIOXYGENASE MPO1"/>
    <property type="match status" value="1"/>
</dbReference>
<feature type="transmembrane region" description="Helical" evidence="1">
    <location>
        <begin position="24"/>
        <end position="42"/>
    </location>
</feature>
<sequence>MPADTRTVNALSQYAAYHRDQRNIGTHFVGIPLIWLAIAVLLSRPAWGSAPLLLSPLLLVGVLLSVYYFRLQKTLGWLMLAVMLLTYAAAQTLAAQSTTVWLGSAVGMFALGWAIQFIGHYYEQRKPAFFDDIRGLIIGPVFMVAEACFLLGKLPELNAAIEAQVGPTLIKPRPSKP</sequence>
<dbReference type="PANTHER" id="PTHR28026">
    <property type="entry name" value="DUF962 DOMAIN PROTEIN (AFU_ORTHOLOGUE AFUA_8G05310)"/>
    <property type="match status" value="1"/>
</dbReference>
<feature type="transmembrane region" description="Helical" evidence="1">
    <location>
        <begin position="75"/>
        <end position="94"/>
    </location>
</feature>
<dbReference type="Proteomes" id="UP000653156">
    <property type="component" value="Chromosome"/>
</dbReference>
<dbReference type="GO" id="GO:0016020">
    <property type="term" value="C:membrane"/>
    <property type="evidence" value="ECO:0007669"/>
    <property type="project" value="GOC"/>
</dbReference>